<keyword evidence="5" id="KW-1133">Transmembrane helix</keyword>
<dbReference type="CDD" id="cd03784">
    <property type="entry name" value="GT1_Gtf-like"/>
    <property type="match status" value="1"/>
</dbReference>
<sequence>MKKQAPLTFSILLWTLTSCTEGELAPLQKPYKILVPIPVSSWSHRQVILPIIEALADRGHQVVVLSKFPPSLSHPNITEMPIWNSIYEEKLNFFEVRKHPLLFLYNFRSQLSSLAWRLYNDTAVRDLYSMRKEFDLVMIDALFNEAMYPFAEDIPLITVSTVGNNYQQSAVAGNVQNPGYIPTKLWEFARPWKIHDKVFNILFHIINAFVWRYLVVPSIEREVRVHLPDIAPLLDIERNQSLSFINSHFSIDLQVPLLPSQIQIGAIHCKPSRPLNKELTSWIEGAGEYGVVYVSLGSMAQGSTMPVQYRELFVSAFAKLKQRVIWKYEGAVPGVSHNVLVRRWLPQQDILAHPKVKVFVSHGGLLSLQESLYHVTPMVALPIFGDQERVSGHLHNKGFGKWLQWEDLTIDILLQAIYDVTNNTRYIENVNKASKLMRDEPLTAKEKAVFWTEYVIKHGGATHLRSPAADLTWAEYFLLDALLFTLIVGWFAVVVIKTVLQRIRLDYGKMKTE</sequence>
<evidence type="ECO:0000256" key="5">
    <source>
        <dbReference type="RuleBase" id="RU362059"/>
    </source>
</evidence>
<dbReference type="GO" id="GO:0015020">
    <property type="term" value="F:glucuronosyltransferase activity"/>
    <property type="evidence" value="ECO:0007669"/>
    <property type="project" value="UniProtKB-EC"/>
</dbReference>
<proteinExistence type="inferred from homology"/>
<evidence type="ECO:0000256" key="4">
    <source>
        <dbReference type="RuleBase" id="RU003718"/>
    </source>
</evidence>
<dbReference type="FunFam" id="3.40.50.2000:FF:000050">
    <property type="entry name" value="UDP-glucuronosyltransferase"/>
    <property type="match status" value="1"/>
</dbReference>
<dbReference type="SUPFAM" id="SSF53756">
    <property type="entry name" value="UDP-Glycosyltransferase/glycogen phosphorylase"/>
    <property type="match status" value="1"/>
</dbReference>
<comment type="subcellular location">
    <subcellularLocation>
        <location evidence="5">Membrane</location>
        <topology evidence="5">Single-pass membrane protein</topology>
    </subcellularLocation>
</comment>
<comment type="similarity">
    <text evidence="1 4">Belongs to the UDP-glycosyltransferase family.</text>
</comment>
<evidence type="ECO:0000313" key="6">
    <source>
        <dbReference type="EMBL" id="KAK7079985.1"/>
    </source>
</evidence>
<evidence type="ECO:0000256" key="2">
    <source>
        <dbReference type="ARBA" id="ARBA00022676"/>
    </source>
</evidence>
<comment type="catalytic activity">
    <reaction evidence="5">
        <text>glucuronate acceptor + UDP-alpha-D-glucuronate = acceptor beta-D-glucuronoside + UDP + H(+)</text>
        <dbReference type="Rhea" id="RHEA:21032"/>
        <dbReference type="ChEBI" id="CHEBI:15378"/>
        <dbReference type="ChEBI" id="CHEBI:58052"/>
        <dbReference type="ChEBI" id="CHEBI:58223"/>
        <dbReference type="ChEBI" id="CHEBI:132367"/>
        <dbReference type="ChEBI" id="CHEBI:132368"/>
        <dbReference type="EC" id="2.4.1.17"/>
    </reaction>
</comment>
<keyword evidence="5" id="KW-0732">Signal</keyword>
<evidence type="ECO:0000256" key="1">
    <source>
        <dbReference type="ARBA" id="ARBA00009995"/>
    </source>
</evidence>
<name>A0AAN8XK28_HALRR</name>
<keyword evidence="5" id="KW-0472">Membrane</keyword>
<feature type="chain" id="PRO_5042672364" description="UDP-glucuronosyltransferase" evidence="5">
    <location>
        <begin position="23"/>
        <end position="513"/>
    </location>
</feature>
<protein>
    <recommendedName>
        <fullName evidence="5">UDP-glucuronosyltransferase</fullName>
        <ecNumber evidence="5">2.4.1.17</ecNumber>
    </recommendedName>
</protein>
<dbReference type="GO" id="GO:0016020">
    <property type="term" value="C:membrane"/>
    <property type="evidence" value="ECO:0007669"/>
    <property type="project" value="UniProtKB-SubCell"/>
</dbReference>
<dbReference type="AlphaFoldDB" id="A0AAN8XK28"/>
<dbReference type="PANTHER" id="PTHR48043">
    <property type="entry name" value="EG:EG0003.4 PROTEIN-RELATED"/>
    <property type="match status" value="1"/>
</dbReference>
<dbReference type="EMBL" id="JAXCGZ010006225">
    <property type="protein sequence ID" value="KAK7079985.1"/>
    <property type="molecule type" value="Genomic_DNA"/>
</dbReference>
<comment type="caution">
    <text evidence="6">The sequence shown here is derived from an EMBL/GenBank/DDBJ whole genome shotgun (WGS) entry which is preliminary data.</text>
</comment>
<gene>
    <name evidence="6" type="ORF">SK128_025299</name>
</gene>
<dbReference type="Pfam" id="PF00201">
    <property type="entry name" value="UDPGT"/>
    <property type="match status" value="1"/>
</dbReference>
<reference evidence="6 7" key="1">
    <citation type="submission" date="2023-11" db="EMBL/GenBank/DDBJ databases">
        <title>Halocaridina rubra genome assembly.</title>
        <authorList>
            <person name="Smith C."/>
        </authorList>
    </citation>
    <scope>NUCLEOTIDE SEQUENCE [LARGE SCALE GENOMIC DNA]</scope>
    <source>
        <strain evidence="6">EP-1</strain>
        <tissue evidence="6">Whole</tissue>
    </source>
</reference>
<feature type="signal peptide" evidence="5">
    <location>
        <begin position="1"/>
        <end position="22"/>
    </location>
</feature>
<dbReference type="PROSITE" id="PS00375">
    <property type="entry name" value="UDPGT"/>
    <property type="match status" value="1"/>
</dbReference>
<dbReference type="InterPro" id="IPR035595">
    <property type="entry name" value="UDP_glycos_trans_CS"/>
</dbReference>
<keyword evidence="2 4" id="KW-0328">Glycosyltransferase</keyword>
<dbReference type="InterPro" id="IPR050271">
    <property type="entry name" value="UDP-glycosyltransferase"/>
</dbReference>
<dbReference type="Proteomes" id="UP001381693">
    <property type="component" value="Unassembled WGS sequence"/>
</dbReference>
<evidence type="ECO:0000256" key="3">
    <source>
        <dbReference type="ARBA" id="ARBA00022679"/>
    </source>
</evidence>
<keyword evidence="3 4" id="KW-0808">Transferase</keyword>
<dbReference type="InterPro" id="IPR002213">
    <property type="entry name" value="UDP_glucos_trans"/>
</dbReference>
<dbReference type="PANTHER" id="PTHR48043:SF159">
    <property type="entry name" value="EG:EG0003.4 PROTEIN-RELATED"/>
    <property type="match status" value="1"/>
</dbReference>
<dbReference type="EC" id="2.4.1.17" evidence="5"/>
<dbReference type="Gene3D" id="3.40.50.2000">
    <property type="entry name" value="Glycogen Phosphorylase B"/>
    <property type="match status" value="1"/>
</dbReference>
<keyword evidence="7" id="KW-1185">Reference proteome</keyword>
<evidence type="ECO:0000313" key="7">
    <source>
        <dbReference type="Proteomes" id="UP001381693"/>
    </source>
</evidence>
<organism evidence="6 7">
    <name type="scientific">Halocaridina rubra</name>
    <name type="common">Hawaiian red shrimp</name>
    <dbReference type="NCBI Taxonomy" id="373956"/>
    <lineage>
        <taxon>Eukaryota</taxon>
        <taxon>Metazoa</taxon>
        <taxon>Ecdysozoa</taxon>
        <taxon>Arthropoda</taxon>
        <taxon>Crustacea</taxon>
        <taxon>Multicrustacea</taxon>
        <taxon>Malacostraca</taxon>
        <taxon>Eumalacostraca</taxon>
        <taxon>Eucarida</taxon>
        <taxon>Decapoda</taxon>
        <taxon>Pleocyemata</taxon>
        <taxon>Caridea</taxon>
        <taxon>Atyoidea</taxon>
        <taxon>Atyidae</taxon>
        <taxon>Halocaridina</taxon>
    </lineage>
</organism>
<keyword evidence="5" id="KW-0812">Transmembrane</keyword>
<dbReference type="PROSITE" id="PS51257">
    <property type="entry name" value="PROKAR_LIPOPROTEIN"/>
    <property type="match status" value="1"/>
</dbReference>
<accession>A0AAN8XK28</accession>
<feature type="transmembrane region" description="Helical" evidence="5">
    <location>
        <begin position="476"/>
        <end position="500"/>
    </location>
</feature>